<evidence type="ECO:0000259" key="5">
    <source>
        <dbReference type="SMART" id="SM00418"/>
    </source>
</evidence>
<dbReference type="InterPro" id="IPR011991">
    <property type="entry name" value="ArsR-like_HTH"/>
</dbReference>
<accession>A0AB33JYE2</accession>
<keyword evidence="2" id="KW-0238">DNA-binding</keyword>
<evidence type="ECO:0000313" key="6">
    <source>
        <dbReference type="EMBL" id="BFP45555.1"/>
    </source>
</evidence>
<dbReference type="PANTHER" id="PTHR43132">
    <property type="entry name" value="ARSENICAL RESISTANCE OPERON REPRESSOR ARSR-RELATED"/>
    <property type="match status" value="1"/>
</dbReference>
<evidence type="ECO:0000256" key="3">
    <source>
        <dbReference type="ARBA" id="ARBA00023163"/>
    </source>
</evidence>
<dbReference type="AlphaFoldDB" id="A0AB33JYE2"/>
<dbReference type="RefSeq" id="WP_407988049.1">
    <property type="nucleotide sequence ID" value="NZ_AP035881.2"/>
</dbReference>
<dbReference type="GO" id="GO:0003677">
    <property type="term" value="F:DNA binding"/>
    <property type="evidence" value="ECO:0007669"/>
    <property type="project" value="UniProtKB-KW"/>
</dbReference>
<protein>
    <submittedName>
        <fullName evidence="6">Winged helix-turn-helix domain-containing protein</fullName>
    </submittedName>
</protein>
<dbReference type="InterPro" id="IPR036388">
    <property type="entry name" value="WH-like_DNA-bd_sf"/>
</dbReference>
<dbReference type="GO" id="GO:0003700">
    <property type="term" value="F:DNA-binding transcription factor activity"/>
    <property type="evidence" value="ECO:0007669"/>
    <property type="project" value="InterPro"/>
</dbReference>
<evidence type="ECO:0000256" key="1">
    <source>
        <dbReference type="ARBA" id="ARBA00023015"/>
    </source>
</evidence>
<evidence type="ECO:0000256" key="2">
    <source>
        <dbReference type="ARBA" id="ARBA00023125"/>
    </source>
</evidence>
<dbReference type="CDD" id="cd00090">
    <property type="entry name" value="HTH_ARSR"/>
    <property type="match status" value="1"/>
</dbReference>
<feature type="compositionally biased region" description="Basic and acidic residues" evidence="4">
    <location>
        <begin position="348"/>
        <end position="357"/>
    </location>
</feature>
<keyword evidence="3" id="KW-0804">Transcription</keyword>
<proteinExistence type="predicted"/>
<dbReference type="SMART" id="SM00418">
    <property type="entry name" value="HTH_ARSR"/>
    <property type="match status" value="1"/>
</dbReference>
<dbReference type="Gene3D" id="1.10.10.10">
    <property type="entry name" value="Winged helix-like DNA-binding domain superfamily/Winged helix DNA-binding domain"/>
    <property type="match status" value="1"/>
</dbReference>
<gene>
    <name evidence="6" type="ORF">KCMC57_19230</name>
</gene>
<dbReference type="EMBL" id="AP035881">
    <property type="protein sequence ID" value="BFP45555.1"/>
    <property type="molecule type" value="Genomic_DNA"/>
</dbReference>
<feature type="region of interest" description="Disordered" evidence="4">
    <location>
        <begin position="332"/>
        <end position="357"/>
    </location>
</feature>
<evidence type="ECO:0000256" key="4">
    <source>
        <dbReference type="SAM" id="MobiDB-lite"/>
    </source>
</evidence>
<dbReference type="PANTHER" id="PTHR43132:SF8">
    <property type="entry name" value="HTH-TYPE TRANSCRIPTIONAL REGULATOR KMTR"/>
    <property type="match status" value="1"/>
</dbReference>
<reference evidence="6" key="1">
    <citation type="submission" date="2024-07" db="EMBL/GenBank/DDBJ databases">
        <title>Complete genome sequences of cellulolytic bacteria, Kitasatospora sp. CMC57 and Streptomyces sp. CMC78, isolated from Japanese agricultural soil.</title>
        <authorList>
            <person name="Hashimoto T."/>
            <person name="Ito M."/>
            <person name="Iwamoto M."/>
            <person name="Fukahori D."/>
            <person name="Shoda T."/>
            <person name="Sakoda M."/>
            <person name="Morohoshi T."/>
            <person name="Mitsuboshi M."/>
            <person name="Nishizawa T."/>
        </authorList>
    </citation>
    <scope>NUCLEOTIDE SEQUENCE</scope>
    <source>
        <strain evidence="6">CMC57</strain>
    </source>
</reference>
<name>A0AB33JYE2_9ACTN</name>
<keyword evidence="1" id="KW-0805">Transcription regulation</keyword>
<sequence>MLRVHLTTDDLLRVRVAPTVGPLAEAYHSLEALTGPGGWAQFRPWRQKFRGGPLAEGIRPLASLIPGPGPCFDLGALTGTGPSVEAGLDQLLGAPDELVRLELGNIAAPRADQRWIRALMEGDLTARQRLADSVAACHRFTVGPYWGRIQAHLDAVRADLARSLLSGGVEQLLGTFCTPTIRWRAPVLEIGYPHASEVHLKGRGLVLAPMVFLADPPVLLTDSLDPDAPAVLAFPTVRDPLTAAQLWSEDPTDRQSLTALLGRTRAAALEIVTEGCTTTELARRLNVSPSSASQHATVLRNARLITTQRRGGAVLHTVTRLGIDLLNRTACGPGPVGPAPDGAHPRAPRTDDRPSIL</sequence>
<dbReference type="InterPro" id="IPR036390">
    <property type="entry name" value="WH_DNA-bd_sf"/>
</dbReference>
<dbReference type="InterPro" id="IPR001845">
    <property type="entry name" value="HTH_ArsR_DNA-bd_dom"/>
</dbReference>
<feature type="domain" description="HTH arsR-type" evidence="5">
    <location>
        <begin position="255"/>
        <end position="327"/>
    </location>
</feature>
<organism evidence="6">
    <name type="scientific">Kitasatospora sp. CMC57</name>
    <dbReference type="NCBI Taxonomy" id="3231513"/>
    <lineage>
        <taxon>Bacteria</taxon>
        <taxon>Bacillati</taxon>
        <taxon>Actinomycetota</taxon>
        <taxon>Actinomycetes</taxon>
        <taxon>Kitasatosporales</taxon>
        <taxon>Streptomycetaceae</taxon>
        <taxon>Kitasatospora</taxon>
    </lineage>
</organism>
<dbReference type="SUPFAM" id="SSF46785">
    <property type="entry name" value="Winged helix' DNA-binding domain"/>
    <property type="match status" value="1"/>
</dbReference>
<dbReference type="InterPro" id="IPR051011">
    <property type="entry name" value="Metal_resp_trans_reg"/>
</dbReference>